<feature type="transmembrane region" description="Helical" evidence="1">
    <location>
        <begin position="20"/>
        <end position="40"/>
    </location>
</feature>
<sequence length="294" mass="31634">MKPVRVKAGTQAGQAMVEFVVAMTAVMGVLLLAIVMLGKFNDVRNRALMSSRYVAWERTVWTDGDINKALASDSGTTEGWSRAYGDSALSVSKTDAELKDEVMQRVIVSDRALLSSGDRKDTQLAAVLPAMWKDHGGNPLLASEAAVTVGTASSADPDSSNDMGALARWSIPTVDVAPFKTRLNLPTRTLQSGSVSISVGQNNEVLKRLWPKDNLLPAFGGLTFSDTNVLMTNTWMPDGSARNKALFSQAVGAANATVVPSDRYLGMKKYAPEISTLEFGRVRQDVVPPNRLSQ</sequence>
<dbReference type="EMBL" id="CAJHCP010000012">
    <property type="protein sequence ID" value="CAD6552674.1"/>
    <property type="molecule type" value="Genomic_DNA"/>
</dbReference>
<dbReference type="Proteomes" id="UP000598032">
    <property type="component" value="Unassembled WGS sequence"/>
</dbReference>
<gene>
    <name evidence="2" type="ORF">LMG28140_05180</name>
</gene>
<proteinExistence type="predicted"/>
<keyword evidence="1" id="KW-0812">Transmembrane</keyword>
<evidence type="ECO:0000313" key="2">
    <source>
        <dbReference type="EMBL" id="CAD6552674.1"/>
    </source>
</evidence>
<comment type="caution">
    <text evidence="2">The sequence shown here is derived from an EMBL/GenBank/DDBJ whole genome shotgun (WGS) entry which is preliminary data.</text>
</comment>
<organism evidence="2 3">
    <name type="scientific">Paraburkholderia metrosideri</name>
    <dbReference type="NCBI Taxonomy" id="580937"/>
    <lineage>
        <taxon>Bacteria</taxon>
        <taxon>Pseudomonadati</taxon>
        <taxon>Pseudomonadota</taxon>
        <taxon>Betaproteobacteria</taxon>
        <taxon>Burkholderiales</taxon>
        <taxon>Burkholderiaceae</taxon>
        <taxon>Paraburkholderia</taxon>
    </lineage>
</organism>
<accession>A0ABN7I4D5</accession>
<keyword evidence="1" id="KW-1133">Transmembrane helix</keyword>
<evidence type="ECO:0000256" key="1">
    <source>
        <dbReference type="SAM" id="Phobius"/>
    </source>
</evidence>
<evidence type="ECO:0008006" key="4">
    <source>
        <dbReference type="Google" id="ProtNLM"/>
    </source>
</evidence>
<protein>
    <recommendedName>
        <fullName evidence="4">Pilus assembly protein</fullName>
    </recommendedName>
</protein>
<keyword evidence="3" id="KW-1185">Reference proteome</keyword>
<reference evidence="2 3" key="1">
    <citation type="submission" date="2020-10" db="EMBL/GenBank/DDBJ databases">
        <authorList>
            <person name="Peeters C."/>
        </authorList>
    </citation>
    <scope>NUCLEOTIDE SEQUENCE [LARGE SCALE GENOMIC DNA]</scope>
    <source>
        <strain evidence="2 3">LMG 28140</strain>
    </source>
</reference>
<evidence type="ECO:0000313" key="3">
    <source>
        <dbReference type="Proteomes" id="UP000598032"/>
    </source>
</evidence>
<name>A0ABN7I4D5_9BURK</name>
<keyword evidence="1" id="KW-0472">Membrane</keyword>